<sequence>SLGNLLLAVNREGDAIAAQHRAVGNFFNERRYHLSLEEGLFKPIFLAWEIEFRRSREDLLRSVIEFQTLLNRHQWRMRPLLQYVFNHNPPVFNAIQDILQLGPHLLLFQGIALMLKDYLGGFFHPSSGFQAGVNLFVDPAGKAELGMP</sequence>
<protein>
    <submittedName>
        <fullName evidence="1">Uncharacterized protein</fullName>
    </submittedName>
</protein>
<dbReference type="EMBL" id="BARW01030326">
    <property type="protein sequence ID" value="GAJ04738.1"/>
    <property type="molecule type" value="Genomic_DNA"/>
</dbReference>
<gene>
    <name evidence="1" type="ORF">S12H4_48512</name>
</gene>
<proteinExistence type="predicted"/>
<name>X1THD6_9ZZZZ</name>
<feature type="non-terminal residue" evidence="1">
    <location>
        <position position="1"/>
    </location>
</feature>
<accession>X1THD6</accession>
<evidence type="ECO:0000313" key="1">
    <source>
        <dbReference type="EMBL" id="GAJ04738.1"/>
    </source>
</evidence>
<reference evidence="1" key="1">
    <citation type="journal article" date="2014" name="Front. Microbiol.">
        <title>High frequency of phylogenetically diverse reductive dehalogenase-homologous genes in deep subseafloor sedimentary metagenomes.</title>
        <authorList>
            <person name="Kawai M."/>
            <person name="Futagami T."/>
            <person name="Toyoda A."/>
            <person name="Takaki Y."/>
            <person name="Nishi S."/>
            <person name="Hori S."/>
            <person name="Arai W."/>
            <person name="Tsubouchi T."/>
            <person name="Morono Y."/>
            <person name="Uchiyama I."/>
            <person name="Ito T."/>
            <person name="Fujiyama A."/>
            <person name="Inagaki F."/>
            <person name="Takami H."/>
        </authorList>
    </citation>
    <scope>NUCLEOTIDE SEQUENCE</scope>
    <source>
        <strain evidence="1">Expedition CK06-06</strain>
    </source>
</reference>
<comment type="caution">
    <text evidence="1">The sequence shown here is derived from an EMBL/GenBank/DDBJ whole genome shotgun (WGS) entry which is preliminary data.</text>
</comment>
<dbReference type="AlphaFoldDB" id="X1THD6"/>
<organism evidence="1">
    <name type="scientific">marine sediment metagenome</name>
    <dbReference type="NCBI Taxonomy" id="412755"/>
    <lineage>
        <taxon>unclassified sequences</taxon>
        <taxon>metagenomes</taxon>
        <taxon>ecological metagenomes</taxon>
    </lineage>
</organism>